<dbReference type="KEGG" id="dpx:DAPPUDRAFT_267693"/>
<dbReference type="EMBL" id="GL732964">
    <property type="protein sequence ID" value="EFX63781.1"/>
    <property type="molecule type" value="Genomic_DNA"/>
</dbReference>
<dbReference type="InParanoid" id="E9HWU9"/>
<evidence type="ECO:0000313" key="2">
    <source>
        <dbReference type="Proteomes" id="UP000000305"/>
    </source>
</evidence>
<gene>
    <name evidence="1" type="ORF">DAPPUDRAFT_267693</name>
</gene>
<evidence type="ECO:0000313" key="1">
    <source>
        <dbReference type="EMBL" id="EFX63781.1"/>
    </source>
</evidence>
<organism evidence="1 2">
    <name type="scientific">Daphnia pulex</name>
    <name type="common">Water flea</name>
    <dbReference type="NCBI Taxonomy" id="6669"/>
    <lineage>
        <taxon>Eukaryota</taxon>
        <taxon>Metazoa</taxon>
        <taxon>Ecdysozoa</taxon>
        <taxon>Arthropoda</taxon>
        <taxon>Crustacea</taxon>
        <taxon>Branchiopoda</taxon>
        <taxon>Diplostraca</taxon>
        <taxon>Cladocera</taxon>
        <taxon>Anomopoda</taxon>
        <taxon>Daphniidae</taxon>
        <taxon>Daphnia</taxon>
    </lineage>
</organism>
<dbReference type="AlphaFoldDB" id="E9HWU9"/>
<accession>E9HWU9</accession>
<dbReference type="Proteomes" id="UP000000305">
    <property type="component" value="Unassembled WGS sequence"/>
</dbReference>
<dbReference type="OrthoDB" id="6377085at2759"/>
<proteinExistence type="predicted"/>
<protein>
    <submittedName>
        <fullName evidence="1">Uncharacterized protein</fullName>
    </submittedName>
</protein>
<dbReference type="HOGENOM" id="CLU_2401884_0_0_1"/>
<reference evidence="1 2" key="1">
    <citation type="journal article" date="2011" name="Science">
        <title>The ecoresponsive genome of Daphnia pulex.</title>
        <authorList>
            <person name="Colbourne J.K."/>
            <person name="Pfrender M.E."/>
            <person name="Gilbert D."/>
            <person name="Thomas W.K."/>
            <person name="Tucker A."/>
            <person name="Oakley T.H."/>
            <person name="Tokishita S."/>
            <person name="Aerts A."/>
            <person name="Arnold G.J."/>
            <person name="Basu M.K."/>
            <person name="Bauer D.J."/>
            <person name="Caceres C.E."/>
            <person name="Carmel L."/>
            <person name="Casola C."/>
            <person name="Choi J.H."/>
            <person name="Detter J.C."/>
            <person name="Dong Q."/>
            <person name="Dusheyko S."/>
            <person name="Eads B.D."/>
            <person name="Frohlich T."/>
            <person name="Geiler-Samerotte K.A."/>
            <person name="Gerlach D."/>
            <person name="Hatcher P."/>
            <person name="Jogdeo S."/>
            <person name="Krijgsveld J."/>
            <person name="Kriventseva E.V."/>
            <person name="Kultz D."/>
            <person name="Laforsch C."/>
            <person name="Lindquist E."/>
            <person name="Lopez J."/>
            <person name="Manak J.R."/>
            <person name="Muller J."/>
            <person name="Pangilinan J."/>
            <person name="Patwardhan R.P."/>
            <person name="Pitluck S."/>
            <person name="Pritham E.J."/>
            <person name="Rechtsteiner A."/>
            <person name="Rho M."/>
            <person name="Rogozin I.B."/>
            <person name="Sakarya O."/>
            <person name="Salamov A."/>
            <person name="Schaack S."/>
            <person name="Shapiro H."/>
            <person name="Shiga Y."/>
            <person name="Skalitzky C."/>
            <person name="Smith Z."/>
            <person name="Souvorov A."/>
            <person name="Sung W."/>
            <person name="Tang Z."/>
            <person name="Tsuchiya D."/>
            <person name="Tu H."/>
            <person name="Vos H."/>
            <person name="Wang M."/>
            <person name="Wolf Y.I."/>
            <person name="Yamagata H."/>
            <person name="Yamada T."/>
            <person name="Ye Y."/>
            <person name="Shaw J.R."/>
            <person name="Andrews J."/>
            <person name="Crease T.J."/>
            <person name="Tang H."/>
            <person name="Lucas S.M."/>
            <person name="Robertson H.M."/>
            <person name="Bork P."/>
            <person name="Koonin E.V."/>
            <person name="Zdobnov E.M."/>
            <person name="Grigoriev I.V."/>
            <person name="Lynch M."/>
            <person name="Boore J.L."/>
        </authorList>
    </citation>
    <scope>NUCLEOTIDE SEQUENCE [LARGE SCALE GENOMIC DNA]</scope>
</reference>
<keyword evidence="2" id="KW-1185">Reference proteome</keyword>
<sequence length="93" mass="10353">MFSPRKSFSNYQPDVNDFDRDLVFVATLPNTPEVSSPVPEVVTEFFDVFTGLGKLPVEHTIKLSTGNNAVDPVISAAGRLPFRLEETVRKKLD</sequence>
<name>E9HWU9_DAPPU</name>